<reference evidence="2 3" key="1">
    <citation type="submission" date="2017-06" db="EMBL/GenBank/DDBJ databases">
        <title>Comparative genomic analysis of Ambrosia Fusariam Clade fungi.</title>
        <authorList>
            <person name="Stajich J.E."/>
            <person name="Carrillo J."/>
            <person name="Kijimoto T."/>
            <person name="Eskalen A."/>
            <person name="O'Donnell K."/>
            <person name="Kasson M."/>
        </authorList>
    </citation>
    <scope>NUCLEOTIDE SEQUENCE [LARGE SCALE GENOMIC DNA]</scope>
    <source>
        <strain evidence="2 3">NRRL62606</strain>
    </source>
</reference>
<name>A0A428RD60_9HYPO</name>
<accession>A0A428RD60</accession>
<feature type="compositionally biased region" description="Polar residues" evidence="1">
    <location>
        <begin position="615"/>
        <end position="628"/>
    </location>
</feature>
<dbReference type="PANTHER" id="PTHR35391">
    <property type="entry name" value="C2H2-TYPE DOMAIN-CONTAINING PROTEIN-RELATED"/>
    <property type="match status" value="1"/>
</dbReference>
<gene>
    <name evidence="2" type="ORF">CEP51_010838</name>
</gene>
<comment type="caution">
    <text evidence="2">The sequence shown here is derived from an EMBL/GenBank/DDBJ whole genome shotgun (WGS) entry which is preliminary data.</text>
</comment>
<feature type="region of interest" description="Disordered" evidence="1">
    <location>
        <begin position="129"/>
        <end position="159"/>
    </location>
</feature>
<proteinExistence type="predicted"/>
<protein>
    <recommendedName>
        <fullName evidence="4">C2H2-type domain-containing protein</fullName>
    </recommendedName>
</protein>
<organism evidence="2 3">
    <name type="scientific">Fusarium floridanum</name>
    <dbReference type="NCBI Taxonomy" id="1325733"/>
    <lineage>
        <taxon>Eukaryota</taxon>
        <taxon>Fungi</taxon>
        <taxon>Dikarya</taxon>
        <taxon>Ascomycota</taxon>
        <taxon>Pezizomycotina</taxon>
        <taxon>Sordariomycetes</taxon>
        <taxon>Hypocreomycetidae</taxon>
        <taxon>Hypocreales</taxon>
        <taxon>Nectriaceae</taxon>
        <taxon>Fusarium</taxon>
        <taxon>Fusarium solani species complex</taxon>
    </lineage>
</organism>
<feature type="region of interest" description="Disordered" evidence="1">
    <location>
        <begin position="296"/>
        <end position="364"/>
    </location>
</feature>
<dbReference type="Proteomes" id="UP000287972">
    <property type="component" value="Unassembled WGS sequence"/>
</dbReference>
<keyword evidence="3" id="KW-1185">Reference proteome</keyword>
<evidence type="ECO:0000313" key="3">
    <source>
        <dbReference type="Proteomes" id="UP000287972"/>
    </source>
</evidence>
<sequence>MDNDTPEPVSPSIFEATQATRHTLERCNSVESQVVNDWAENRILDFNLWAAGIGALSTSQSSLDKRLASQPAVRSVVLGLLSSLKTLAQDCLDLGNGWKIVEIPTLPNSIIASEPKSTASSYLAQDGYETNLEDSSSEQSDTFAPWSDNSDSEETGQNPRKSLLEQAMADTESILSQLIRTAKVIRAAGTVSRLRRADENFSIEDYRHLEDEGYQQSAKVDIEDLRALKAHLMTVLFAQPPESVTELRSIARGPWSFEADFNNLQDRHRSTIEQLCYANLLRRNRFNYAKRHAEKLAASVQSHDPEDPKPTGDATANGSDAIGPTEQVISLEQAPKSVTRNLPFPDLRQQGLMSETTPSEGTVDARALKRATDSQVALSRKSVSLDKSGWPHPPALARNRASFRCPCCHQILPSEESKQLLWRKHLSSDLFPFTCIFPGCSKGVSLCISRSDWKAHMQQEHRSSTYWECFACTSAETSTIFQSPKKFISHINSKHSRVTNKENLPKLLRACQKTKPLAIDACPLCVIKPQDNDLDPGALVDHIADHMHDFSLASLPWADKPPETMPRPQKQVLQKVRNWLHDAPMDHIQDPEERGPSPSVALLDYFAESAGASSRANFSSPAHSNRSVESVPDVEETRQKRTTVIIVVSATYTGSMFQFARFPNFSAVKLLVLLYTPGLHGHTDIESALQSLPDRRPYGLALNLVENETMVIPFTTLDGYSHILRMLNPDIIYIQEALTGDDGQIVSNLQTWYRNDLIVMFEPIFEPASSNRQGRKDEWRARGVSPVDDHEIFGDWSSRVPGLE</sequence>
<dbReference type="AlphaFoldDB" id="A0A428RD60"/>
<evidence type="ECO:0000313" key="2">
    <source>
        <dbReference type="EMBL" id="RSL75470.1"/>
    </source>
</evidence>
<evidence type="ECO:0008006" key="4">
    <source>
        <dbReference type="Google" id="ProtNLM"/>
    </source>
</evidence>
<evidence type="ECO:0000256" key="1">
    <source>
        <dbReference type="SAM" id="MobiDB-lite"/>
    </source>
</evidence>
<dbReference type="EMBL" id="NKCL01000347">
    <property type="protein sequence ID" value="RSL75470.1"/>
    <property type="molecule type" value="Genomic_DNA"/>
</dbReference>
<feature type="region of interest" description="Disordered" evidence="1">
    <location>
        <begin position="615"/>
        <end position="635"/>
    </location>
</feature>
<feature type="compositionally biased region" description="Polar residues" evidence="1">
    <location>
        <begin position="351"/>
        <end position="360"/>
    </location>
</feature>
<dbReference type="PANTHER" id="PTHR35391:SF7">
    <property type="entry name" value="C2H2-TYPE DOMAIN-CONTAINING PROTEIN"/>
    <property type="match status" value="1"/>
</dbReference>